<sequence length="140" mass="15670">MVARAHQAQEGPPGCCPASLQARTSTQLWLCVSKSSMVRSPNRYRVSRLNEQLCALLLSIVTLVLLKYATLHILDYMETKRSISLITASSLSYWYTPEAHDLHQIDLTEATYIVVLKTGEGEDFAYAWLCTCMKSQAIAL</sequence>
<dbReference type="Proteomes" id="UP000799764">
    <property type="component" value="Unassembled WGS sequence"/>
</dbReference>
<keyword evidence="3" id="KW-1185">Reference proteome</keyword>
<organism evidence="2 3">
    <name type="scientific">Karstenula rhodostoma CBS 690.94</name>
    <dbReference type="NCBI Taxonomy" id="1392251"/>
    <lineage>
        <taxon>Eukaryota</taxon>
        <taxon>Fungi</taxon>
        <taxon>Dikarya</taxon>
        <taxon>Ascomycota</taxon>
        <taxon>Pezizomycotina</taxon>
        <taxon>Dothideomycetes</taxon>
        <taxon>Pleosporomycetidae</taxon>
        <taxon>Pleosporales</taxon>
        <taxon>Massarineae</taxon>
        <taxon>Didymosphaeriaceae</taxon>
        <taxon>Karstenula</taxon>
    </lineage>
</organism>
<feature type="transmembrane region" description="Helical" evidence="1">
    <location>
        <begin position="53"/>
        <end position="74"/>
    </location>
</feature>
<reference evidence="2" key="1">
    <citation type="journal article" date="2020" name="Stud. Mycol.">
        <title>101 Dothideomycetes genomes: a test case for predicting lifestyles and emergence of pathogens.</title>
        <authorList>
            <person name="Haridas S."/>
            <person name="Albert R."/>
            <person name="Binder M."/>
            <person name="Bloem J."/>
            <person name="Labutti K."/>
            <person name="Salamov A."/>
            <person name="Andreopoulos B."/>
            <person name="Baker S."/>
            <person name="Barry K."/>
            <person name="Bills G."/>
            <person name="Bluhm B."/>
            <person name="Cannon C."/>
            <person name="Castanera R."/>
            <person name="Culley D."/>
            <person name="Daum C."/>
            <person name="Ezra D."/>
            <person name="Gonzalez J."/>
            <person name="Henrissat B."/>
            <person name="Kuo A."/>
            <person name="Liang C."/>
            <person name="Lipzen A."/>
            <person name="Lutzoni F."/>
            <person name="Magnuson J."/>
            <person name="Mondo S."/>
            <person name="Nolan M."/>
            <person name="Ohm R."/>
            <person name="Pangilinan J."/>
            <person name="Park H.-J."/>
            <person name="Ramirez L."/>
            <person name="Alfaro M."/>
            <person name="Sun H."/>
            <person name="Tritt A."/>
            <person name="Yoshinaga Y."/>
            <person name="Zwiers L.-H."/>
            <person name="Turgeon B."/>
            <person name="Goodwin S."/>
            <person name="Spatafora J."/>
            <person name="Crous P."/>
            <person name="Grigoriev I."/>
        </authorList>
    </citation>
    <scope>NUCLEOTIDE SEQUENCE</scope>
    <source>
        <strain evidence="2">CBS 690.94</strain>
    </source>
</reference>
<dbReference type="AlphaFoldDB" id="A0A9P4U7J2"/>
<evidence type="ECO:0000313" key="2">
    <source>
        <dbReference type="EMBL" id="KAF2439896.1"/>
    </source>
</evidence>
<evidence type="ECO:0000313" key="3">
    <source>
        <dbReference type="Proteomes" id="UP000799764"/>
    </source>
</evidence>
<name>A0A9P4U7J2_9PLEO</name>
<gene>
    <name evidence="2" type="ORF">P171DRAFT_447872</name>
</gene>
<dbReference type="EMBL" id="MU001508">
    <property type="protein sequence ID" value="KAF2439896.1"/>
    <property type="molecule type" value="Genomic_DNA"/>
</dbReference>
<keyword evidence="1" id="KW-0472">Membrane</keyword>
<keyword evidence="1" id="KW-1133">Transmembrane helix</keyword>
<accession>A0A9P4U7J2</accession>
<keyword evidence="1" id="KW-0812">Transmembrane</keyword>
<evidence type="ECO:0000256" key="1">
    <source>
        <dbReference type="SAM" id="Phobius"/>
    </source>
</evidence>
<proteinExistence type="predicted"/>
<comment type="caution">
    <text evidence="2">The sequence shown here is derived from an EMBL/GenBank/DDBJ whole genome shotgun (WGS) entry which is preliminary data.</text>
</comment>
<protein>
    <submittedName>
        <fullName evidence="2">Uncharacterized protein</fullName>
    </submittedName>
</protein>